<dbReference type="InterPro" id="IPR031571">
    <property type="entry name" value="RcpC_dom"/>
</dbReference>
<feature type="region of interest" description="Disordered" evidence="1">
    <location>
        <begin position="276"/>
        <end position="340"/>
    </location>
</feature>
<dbReference type="InterPro" id="IPR013974">
    <property type="entry name" value="SAF"/>
</dbReference>
<organism evidence="3">
    <name type="scientific">Schlesneria paludicola</name>
    <dbReference type="NCBI Taxonomy" id="360056"/>
    <lineage>
        <taxon>Bacteria</taxon>
        <taxon>Pseudomonadati</taxon>
        <taxon>Planctomycetota</taxon>
        <taxon>Planctomycetia</taxon>
        <taxon>Planctomycetales</taxon>
        <taxon>Planctomycetaceae</taxon>
        <taxon>Schlesneria</taxon>
    </lineage>
</organism>
<comment type="caution">
    <text evidence="3">The sequence shown here is derived from an EMBL/GenBank/DDBJ whole genome shotgun (WGS) entry which is preliminary data.</text>
</comment>
<dbReference type="NCBIfam" id="TIGR03177">
    <property type="entry name" value="pilus_cpaB"/>
    <property type="match status" value="1"/>
</dbReference>
<evidence type="ECO:0000256" key="1">
    <source>
        <dbReference type="SAM" id="MobiDB-lite"/>
    </source>
</evidence>
<accession>A0A7C4QV68</accession>
<dbReference type="Pfam" id="PF16976">
    <property type="entry name" value="RcpC"/>
    <property type="match status" value="1"/>
</dbReference>
<evidence type="ECO:0000313" key="3">
    <source>
        <dbReference type="EMBL" id="HGT39210.1"/>
    </source>
</evidence>
<dbReference type="SMART" id="SM00858">
    <property type="entry name" value="SAF"/>
    <property type="match status" value="1"/>
</dbReference>
<evidence type="ECO:0000259" key="2">
    <source>
        <dbReference type="SMART" id="SM00858"/>
    </source>
</evidence>
<dbReference type="AlphaFoldDB" id="A0A7C4QV68"/>
<dbReference type="InterPro" id="IPR017592">
    <property type="entry name" value="Pilus_assmbl_Flp-typ_CpaB"/>
</dbReference>
<protein>
    <submittedName>
        <fullName evidence="3">Flp pilus assembly protein CpaB</fullName>
    </submittedName>
</protein>
<dbReference type="Pfam" id="PF08666">
    <property type="entry name" value="SAF"/>
    <property type="match status" value="1"/>
</dbReference>
<dbReference type="EMBL" id="DSVQ01000012">
    <property type="protein sequence ID" value="HGT39210.1"/>
    <property type="molecule type" value="Genomic_DNA"/>
</dbReference>
<reference evidence="3" key="1">
    <citation type="journal article" date="2020" name="mSystems">
        <title>Genome- and Community-Level Interaction Insights into Carbon Utilization and Element Cycling Functions of Hydrothermarchaeota in Hydrothermal Sediment.</title>
        <authorList>
            <person name="Zhou Z."/>
            <person name="Liu Y."/>
            <person name="Xu W."/>
            <person name="Pan J."/>
            <person name="Luo Z.H."/>
            <person name="Li M."/>
        </authorList>
    </citation>
    <scope>NUCLEOTIDE SEQUENCE [LARGE SCALE GENOMIC DNA]</scope>
    <source>
        <strain evidence="3">SpSt-508</strain>
    </source>
</reference>
<feature type="domain" description="SAF" evidence="2">
    <location>
        <begin position="42"/>
        <end position="104"/>
    </location>
</feature>
<dbReference type="CDD" id="cd11614">
    <property type="entry name" value="SAF_CpaB_FlgA_like"/>
    <property type="match status" value="1"/>
</dbReference>
<proteinExistence type="predicted"/>
<name>A0A7C4QV68_9PLAN</name>
<sequence length="340" mass="36456">MKRLTPAALTLIMFGVVGLLVAAYVAKNLLAVDNRPAPPPSRNIPMAVADIEPGTVITENHLGQGPYPVDQLERDTLLVNRVVVGRVAKEKIPAAQPIRANQLYKPGELPPLEVPAGKRAVAVDIGESVSMVDGLIKPGEYVDVLFTYRGSTGGDDDFQGGVTLRLFEGVRLIAINRNTTQGRIERGGNRVTLELTEPQANVIVLAKDRGSLTLTYNPKGPGNGGLALTNAERVTLYEILGLKPKAPDPEPFLTESFRGVNRSVFLFNAQGRRIENYTPPANDRNRMVLPDAPNAAPTPAPSDFYNPPAAPDIERAVPAPPGAPQVRPAPTASRQTTPPQ</sequence>
<gene>
    <name evidence="3" type="primary">cpaB</name>
    <name evidence="3" type="ORF">ENS64_08105</name>
</gene>